<dbReference type="EMBL" id="MSFO01000001">
    <property type="protein sequence ID" value="PLB55779.1"/>
    <property type="molecule type" value="Genomic_DNA"/>
</dbReference>
<accession>A0A2I2GSC9</accession>
<evidence type="ECO:0000259" key="9">
    <source>
        <dbReference type="Pfam" id="PF17851"/>
    </source>
</evidence>
<evidence type="ECO:0000256" key="4">
    <source>
        <dbReference type="ARBA" id="ARBA00023295"/>
    </source>
</evidence>
<dbReference type="STRING" id="1392250.A0A2I2GSC9"/>
<comment type="caution">
    <text evidence="10">The sequence shown here is derived from an EMBL/GenBank/DDBJ whole genome shotgun (WGS) entry which is preliminary data.</text>
</comment>
<feature type="site" description="Important for catalytic activity, responsible for pKa modulation of the active site Glu and correct orientation of both the proton donor and substrate" evidence="6">
    <location>
        <position position="150"/>
    </location>
</feature>
<dbReference type="Proteomes" id="UP000234275">
    <property type="component" value="Unassembled WGS sequence"/>
</dbReference>
<reference evidence="10 11" key="1">
    <citation type="submission" date="2016-12" db="EMBL/GenBank/DDBJ databases">
        <title>The genomes of Aspergillus section Nigri reveals drivers in fungal speciation.</title>
        <authorList>
            <consortium name="DOE Joint Genome Institute"/>
            <person name="Vesth T.C."/>
            <person name="Nybo J."/>
            <person name="Theobald S."/>
            <person name="Brandl J."/>
            <person name="Frisvad J.C."/>
            <person name="Nielsen K.F."/>
            <person name="Lyhne E.K."/>
            <person name="Kogle M.E."/>
            <person name="Kuo A."/>
            <person name="Riley R."/>
            <person name="Clum A."/>
            <person name="Nolan M."/>
            <person name="Lipzen A."/>
            <person name="Salamov A."/>
            <person name="Henrissat B."/>
            <person name="Wiebenga A."/>
            <person name="De Vries R.P."/>
            <person name="Grigoriev I.V."/>
            <person name="Mortensen U.H."/>
            <person name="Andersen M.R."/>
            <person name="Baker S.E."/>
        </authorList>
    </citation>
    <scope>NUCLEOTIDE SEQUENCE [LARGE SCALE GENOMIC DNA]</scope>
    <source>
        <strain evidence="10 11">IBT 23096</strain>
    </source>
</reference>
<evidence type="ECO:0000256" key="2">
    <source>
        <dbReference type="ARBA" id="ARBA00022729"/>
    </source>
</evidence>
<feature type="active site" description="Proton donor" evidence="5">
    <location>
        <position position="198"/>
    </location>
</feature>
<keyword evidence="4 7" id="KW-0326">Glycosidase</keyword>
<evidence type="ECO:0000256" key="6">
    <source>
        <dbReference type="PIRSR" id="PIRSR606710-2"/>
    </source>
</evidence>
<keyword evidence="11" id="KW-1185">Reference proteome</keyword>
<evidence type="ECO:0000256" key="8">
    <source>
        <dbReference type="SAM" id="SignalP"/>
    </source>
</evidence>
<evidence type="ECO:0000313" key="10">
    <source>
        <dbReference type="EMBL" id="PLB55779.1"/>
    </source>
</evidence>
<dbReference type="InterPro" id="IPR006710">
    <property type="entry name" value="Glyco_hydro_43"/>
</dbReference>
<dbReference type="Pfam" id="PF17851">
    <property type="entry name" value="GH43_C2"/>
    <property type="match status" value="1"/>
</dbReference>
<dbReference type="RefSeq" id="XP_024711081.1">
    <property type="nucleotide sequence ID" value="XM_024843399.1"/>
</dbReference>
<dbReference type="SUPFAM" id="SSF49899">
    <property type="entry name" value="Concanavalin A-like lectins/glucanases"/>
    <property type="match status" value="1"/>
</dbReference>
<evidence type="ECO:0000256" key="7">
    <source>
        <dbReference type="RuleBase" id="RU361187"/>
    </source>
</evidence>
<dbReference type="GeneID" id="36551099"/>
<keyword evidence="3 7" id="KW-0378">Hydrolase</keyword>
<dbReference type="AlphaFoldDB" id="A0A2I2GSC9"/>
<dbReference type="Pfam" id="PF04616">
    <property type="entry name" value="Glyco_hydro_43"/>
    <property type="match status" value="1"/>
</dbReference>
<sequence>MYILLALSLLAMAASSLSHPVKDAPYTNPILGGWHSDPSCIYVADHDTSFCVTSTFIAFPGLPIYASKDLQNWKHVSNVFNRPSQIPSLADTVGQQGGIYAPTLRYHGGKFYLVVSFLGPETIGLVFTSTNPFDDNSWSEPIQFPVLGIDPDLFWDDDGTLYVTSSDNGIRSYSLDLNTGTTGPVSTLWNGTGGVYPEGPHLYRKDGYYYLMIAEGGTELGHAETMARSKHRTGPWEPCPSNPLLSNKGTTQYFQTVGHADLFQDGAGNWWAAALSTRSGPDWANYPMGRETVLVPATWDEGEWPVLQPVRGRMRGPLPRADRGGLEGKGRGVFAGSPDRVDFRPGESLPAHFLYWRFPKDGMFSVSPRGHPNTLRVNPSFHNLTGGEDWKASDGISLVMRRQTDTLFTYGVDVEFAPKVDDEEAGVTLFLTQDQHVDLGIVLLRTEGKTSLSFRFRATGKGNFKGTLETEVVPVPREWKHESIRLEIQAVSDTKYTFSAAAGEKRKVIGSVDSLVVSGDTGRFTGTLVGAYATSNGGKGTTPAYFSKWRYQGQGQKIDHDVIVRAD</sequence>
<dbReference type="GO" id="GO:0004553">
    <property type="term" value="F:hydrolase activity, hydrolyzing O-glycosyl compounds"/>
    <property type="evidence" value="ECO:0007669"/>
    <property type="project" value="InterPro"/>
</dbReference>
<proteinExistence type="inferred from homology"/>
<dbReference type="InterPro" id="IPR023296">
    <property type="entry name" value="Glyco_hydro_beta-prop_sf"/>
</dbReference>
<dbReference type="InterPro" id="IPR041542">
    <property type="entry name" value="GH43_C2"/>
</dbReference>
<feature type="active site" description="Proton acceptor" evidence="5">
    <location>
        <position position="37"/>
    </location>
</feature>
<dbReference type="Gene3D" id="2.115.10.20">
    <property type="entry name" value="Glycosyl hydrolase domain, family 43"/>
    <property type="match status" value="1"/>
</dbReference>
<dbReference type="VEuPathDB" id="FungiDB:P170DRAFT_343423"/>
<dbReference type="InterPro" id="IPR051795">
    <property type="entry name" value="Glycosyl_Hydrlase_43"/>
</dbReference>
<evidence type="ECO:0000256" key="3">
    <source>
        <dbReference type="ARBA" id="ARBA00022801"/>
    </source>
</evidence>
<dbReference type="CDD" id="cd18833">
    <property type="entry name" value="GH43_PcXyl-like"/>
    <property type="match status" value="1"/>
</dbReference>
<dbReference type="OrthoDB" id="408373at2759"/>
<evidence type="ECO:0000256" key="1">
    <source>
        <dbReference type="ARBA" id="ARBA00009865"/>
    </source>
</evidence>
<name>A0A2I2GSC9_9EURO</name>
<organism evidence="10 11">
    <name type="scientific">Aspergillus steynii IBT 23096</name>
    <dbReference type="NCBI Taxonomy" id="1392250"/>
    <lineage>
        <taxon>Eukaryota</taxon>
        <taxon>Fungi</taxon>
        <taxon>Dikarya</taxon>
        <taxon>Ascomycota</taxon>
        <taxon>Pezizomycotina</taxon>
        <taxon>Eurotiomycetes</taxon>
        <taxon>Eurotiomycetidae</taxon>
        <taxon>Eurotiales</taxon>
        <taxon>Aspergillaceae</taxon>
        <taxon>Aspergillus</taxon>
        <taxon>Aspergillus subgen. Circumdati</taxon>
    </lineage>
</organism>
<keyword evidence="2 8" id="KW-0732">Signal</keyword>
<dbReference type="InterPro" id="IPR013320">
    <property type="entry name" value="ConA-like_dom_sf"/>
</dbReference>
<dbReference type="GO" id="GO:0005975">
    <property type="term" value="P:carbohydrate metabolic process"/>
    <property type="evidence" value="ECO:0007669"/>
    <property type="project" value="InterPro"/>
</dbReference>
<feature type="chain" id="PRO_5014124061" evidence="8">
    <location>
        <begin position="19"/>
        <end position="567"/>
    </location>
</feature>
<protein>
    <submittedName>
        <fullName evidence="10">Xylosidase: arabinofuranosidase</fullName>
    </submittedName>
</protein>
<dbReference type="PANTHER" id="PTHR42812:SF17">
    <property type="entry name" value="BETA-XYLOSIDASE C-TERMINAL CONCANAVALIN A-LIKE DOMAIN-CONTAINING PROTEIN-RELATED"/>
    <property type="match status" value="1"/>
</dbReference>
<feature type="signal peptide" evidence="8">
    <location>
        <begin position="1"/>
        <end position="18"/>
    </location>
</feature>
<evidence type="ECO:0000256" key="5">
    <source>
        <dbReference type="PIRSR" id="PIRSR606710-1"/>
    </source>
</evidence>
<gene>
    <name evidence="10" type="ORF">P170DRAFT_343423</name>
</gene>
<evidence type="ECO:0000313" key="11">
    <source>
        <dbReference type="Proteomes" id="UP000234275"/>
    </source>
</evidence>
<dbReference type="Gene3D" id="2.60.120.200">
    <property type="match status" value="1"/>
</dbReference>
<dbReference type="PANTHER" id="PTHR42812">
    <property type="entry name" value="BETA-XYLOSIDASE"/>
    <property type="match status" value="1"/>
</dbReference>
<feature type="domain" description="Beta-xylosidase C-terminal Concanavalin A-like" evidence="9">
    <location>
        <begin position="341"/>
        <end position="552"/>
    </location>
</feature>
<comment type="similarity">
    <text evidence="1 7">Belongs to the glycosyl hydrolase 43 family.</text>
</comment>
<dbReference type="SUPFAM" id="SSF75005">
    <property type="entry name" value="Arabinanase/levansucrase/invertase"/>
    <property type="match status" value="1"/>
</dbReference>